<dbReference type="PROSITE" id="PS50883">
    <property type="entry name" value="EAL"/>
    <property type="match status" value="1"/>
</dbReference>
<evidence type="ECO:0000256" key="1">
    <source>
        <dbReference type="PROSITE-ProRule" id="PRU00169"/>
    </source>
</evidence>
<dbReference type="GO" id="GO:0000160">
    <property type="term" value="P:phosphorelay signal transduction system"/>
    <property type="evidence" value="ECO:0007669"/>
    <property type="project" value="InterPro"/>
</dbReference>
<dbReference type="InterPro" id="IPR001633">
    <property type="entry name" value="EAL_dom"/>
</dbReference>
<dbReference type="InterPro" id="IPR011006">
    <property type="entry name" value="CheY-like_superfamily"/>
</dbReference>
<dbReference type="GO" id="GO:0071111">
    <property type="term" value="F:cyclic-guanylate-specific phosphodiesterase activity"/>
    <property type="evidence" value="ECO:0007669"/>
    <property type="project" value="InterPro"/>
</dbReference>
<dbReference type="PANTHER" id="PTHR33121:SF70">
    <property type="entry name" value="SIGNALING PROTEIN YKOW"/>
    <property type="match status" value="1"/>
</dbReference>
<dbReference type="InterPro" id="IPR035919">
    <property type="entry name" value="EAL_sf"/>
</dbReference>
<dbReference type="Gene3D" id="3.20.20.450">
    <property type="entry name" value="EAL domain"/>
    <property type="match status" value="1"/>
</dbReference>
<dbReference type="PANTHER" id="PTHR33121">
    <property type="entry name" value="CYCLIC DI-GMP PHOSPHODIESTERASE PDEF"/>
    <property type="match status" value="1"/>
</dbReference>
<dbReference type="SMART" id="SM00052">
    <property type="entry name" value="EAL"/>
    <property type="match status" value="1"/>
</dbReference>
<reference evidence="4 5" key="1">
    <citation type="submission" date="2019-09" db="EMBL/GenBank/DDBJ databases">
        <authorList>
            <person name="Vacheron J."/>
            <person name="Dubost A."/>
            <person name="Prigent-Combaret C."/>
            <person name="Muller D."/>
        </authorList>
    </citation>
    <scope>NUCLEOTIDE SEQUENCE [LARGE SCALE GENOMIC DNA]</scope>
    <source>
        <strain evidence="4 5">JV497</strain>
    </source>
</reference>
<comment type="caution">
    <text evidence="4">The sequence shown here is derived from an EMBL/GenBank/DDBJ whole genome shotgun (WGS) entry which is preliminary data.</text>
</comment>
<dbReference type="InterPro" id="IPR050706">
    <property type="entry name" value="Cyclic-di-GMP_PDE-like"/>
</dbReference>
<dbReference type="PROSITE" id="PS50110">
    <property type="entry name" value="RESPONSE_REGULATORY"/>
    <property type="match status" value="1"/>
</dbReference>
<dbReference type="Pfam" id="PF00563">
    <property type="entry name" value="EAL"/>
    <property type="match status" value="1"/>
</dbReference>
<organism evidence="4 5">
    <name type="scientific">Pseudomonas chlororaphis</name>
    <dbReference type="NCBI Taxonomy" id="587753"/>
    <lineage>
        <taxon>Bacteria</taxon>
        <taxon>Pseudomonadati</taxon>
        <taxon>Pseudomonadota</taxon>
        <taxon>Gammaproteobacteria</taxon>
        <taxon>Pseudomonadales</taxon>
        <taxon>Pseudomonadaceae</taxon>
        <taxon>Pseudomonas</taxon>
    </lineage>
</organism>
<dbReference type="RefSeq" id="WP_150052429.1">
    <property type="nucleotide sequence ID" value="NZ_VWPC01000021.1"/>
</dbReference>
<dbReference type="AlphaFoldDB" id="A0AB34C0E6"/>
<evidence type="ECO:0000259" key="3">
    <source>
        <dbReference type="PROSITE" id="PS50883"/>
    </source>
</evidence>
<name>A0AB34C0E6_9PSED</name>
<dbReference type="EMBL" id="VWPC01000021">
    <property type="protein sequence ID" value="KAA5839261.1"/>
    <property type="molecule type" value="Genomic_DNA"/>
</dbReference>
<dbReference type="Proteomes" id="UP000323924">
    <property type="component" value="Unassembled WGS sequence"/>
</dbReference>
<dbReference type="Gene3D" id="3.40.50.2300">
    <property type="match status" value="1"/>
</dbReference>
<feature type="domain" description="EAL" evidence="3">
    <location>
        <begin position="141"/>
        <end position="393"/>
    </location>
</feature>
<evidence type="ECO:0000313" key="5">
    <source>
        <dbReference type="Proteomes" id="UP000323924"/>
    </source>
</evidence>
<evidence type="ECO:0000313" key="4">
    <source>
        <dbReference type="EMBL" id="KAA5839261.1"/>
    </source>
</evidence>
<feature type="domain" description="Response regulatory" evidence="2">
    <location>
        <begin position="5"/>
        <end position="126"/>
    </location>
</feature>
<feature type="modified residue" description="4-aspartylphosphate" evidence="1">
    <location>
        <position position="56"/>
    </location>
</feature>
<sequence length="400" mass="44076">MTSLRILVLEKHSAQRSAVVAALQQLGVFDILQASSGEQALALMQRQGQVDVALCDLAHMGMDCLDFLNCVGQLSMVRAVILYCEFQPQLRRAIEQMASFSGVELLGTLSTPIQAKALQKILQRYQHQCQVTAAVPVPVTSLPNEEDIRRGLALGEFRAFFQPKFFLANGQVAGAEVLARWQHPSKGLLLPRDFLAAVLAYDLIDEMFKQLLEQGLSLLGMLQRGGRPLEMSFNLHASQLLEAGLTDHIRQALKRHRVSAAALTFELAENGLLEIQPRIQESLLRLRVMGCGLSIDDFAVGFSSLKLLCQLPFSEIKLDGEFVRSIHEPRSKAVIASTVALARSLSMSLVIEGVSNQQECYALINMGCEVGQGFYYAQPMSSHELLTWLRAPSIAGQEEA</sequence>
<gene>
    <name evidence="4" type="ORF">F2A38_20565</name>
</gene>
<dbReference type="InterPro" id="IPR001789">
    <property type="entry name" value="Sig_transdc_resp-reg_receiver"/>
</dbReference>
<dbReference type="CDD" id="cd01948">
    <property type="entry name" value="EAL"/>
    <property type="match status" value="1"/>
</dbReference>
<evidence type="ECO:0000259" key="2">
    <source>
        <dbReference type="PROSITE" id="PS50110"/>
    </source>
</evidence>
<dbReference type="SUPFAM" id="SSF52172">
    <property type="entry name" value="CheY-like"/>
    <property type="match status" value="1"/>
</dbReference>
<dbReference type="SUPFAM" id="SSF141868">
    <property type="entry name" value="EAL domain-like"/>
    <property type="match status" value="1"/>
</dbReference>
<keyword evidence="1" id="KW-0597">Phosphoprotein</keyword>
<accession>A0AB34C0E6</accession>
<protein>
    <submittedName>
        <fullName evidence="4">EAL domain-containing protein</fullName>
    </submittedName>
</protein>
<proteinExistence type="predicted"/>